<evidence type="ECO:0000313" key="2">
    <source>
        <dbReference type="EMBL" id="MBC9795099.1"/>
    </source>
</evidence>
<evidence type="ECO:0000256" key="1">
    <source>
        <dbReference type="SAM" id="SignalP"/>
    </source>
</evidence>
<feature type="signal peptide" evidence="1">
    <location>
        <begin position="1"/>
        <end position="19"/>
    </location>
</feature>
<gene>
    <name evidence="2" type="ORF">IBL28_03915</name>
</gene>
<dbReference type="AlphaFoldDB" id="A0A926Q1S7"/>
<dbReference type="EMBL" id="JACVDC010000006">
    <property type="protein sequence ID" value="MBC9795099.1"/>
    <property type="molecule type" value="Genomic_DNA"/>
</dbReference>
<comment type="caution">
    <text evidence="2">The sequence shown here is derived from an EMBL/GenBank/DDBJ whole genome shotgun (WGS) entry which is preliminary data.</text>
</comment>
<evidence type="ECO:0008006" key="4">
    <source>
        <dbReference type="Google" id="ProtNLM"/>
    </source>
</evidence>
<organism evidence="2 3">
    <name type="scientific">Sinomicrobium weinanense</name>
    <dbReference type="NCBI Taxonomy" id="2842200"/>
    <lineage>
        <taxon>Bacteria</taxon>
        <taxon>Pseudomonadati</taxon>
        <taxon>Bacteroidota</taxon>
        <taxon>Flavobacteriia</taxon>
        <taxon>Flavobacteriales</taxon>
        <taxon>Flavobacteriaceae</taxon>
        <taxon>Sinomicrobium</taxon>
    </lineage>
</organism>
<feature type="chain" id="PRO_5037251756" description="Outer membrane protein beta-barrel domain-containing protein" evidence="1">
    <location>
        <begin position="20"/>
        <end position="186"/>
    </location>
</feature>
<evidence type="ECO:0000313" key="3">
    <source>
        <dbReference type="Proteomes" id="UP000653730"/>
    </source>
</evidence>
<protein>
    <recommendedName>
        <fullName evidence="4">Outer membrane protein beta-barrel domain-containing protein</fullName>
    </recommendedName>
</protein>
<keyword evidence="3" id="KW-1185">Reference proteome</keyword>
<sequence>MRNFLFVLAMLSGVICSNAQETSVEKSVFGVQTGVLGIWVHNESRLASELVLRSEIGLDAGIFEGSFTETGFVLAPTLTLEPRYYYNFKKRFSEGRNTTNNSANFLALKINYLPDWFTISNVDHVEVLENISFIPKWGIKRSIGDHWTYEAGIGIGYRHYFTKKLGYESDEKEVAADLHLRIGYTF</sequence>
<dbReference type="Proteomes" id="UP000653730">
    <property type="component" value="Unassembled WGS sequence"/>
</dbReference>
<reference evidence="2 3" key="1">
    <citation type="submission" date="2020-09" db="EMBL/GenBank/DDBJ databases">
        <title>Sinomicrobium weinanense sp. nov., a halophilic bacteria isolated from saline-alkali soil.</title>
        <authorList>
            <person name="Wu P."/>
            <person name="Ren H."/>
            <person name="Mei Y."/>
            <person name="Liang Y."/>
            <person name="Chen Z."/>
        </authorList>
    </citation>
    <scope>NUCLEOTIDE SEQUENCE [LARGE SCALE GENOMIC DNA]</scope>
    <source>
        <strain evidence="2 3">FJxs</strain>
    </source>
</reference>
<keyword evidence="1" id="KW-0732">Signal</keyword>
<name>A0A926Q1S7_9FLAO</name>
<proteinExistence type="predicted"/>
<accession>A0A926Q1S7</accession>
<dbReference type="RefSeq" id="WP_187964250.1">
    <property type="nucleotide sequence ID" value="NZ_JACVDC010000006.1"/>
</dbReference>